<name>A0ABU9XPC3_9BACI</name>
<evidence type="ECO:0000313" key="1">
    <source>
        <dbReference type="EMBL" id="MEN2768979.1"/>
    </source>
</evidence>
<evidence type="ECO:0000313" key="2">
    <source>
        <dbReference type="Proteomes" id="UP001444625"/>
    </source>
</evidence>
<gene>
    <name evidence="1" type="ORF">ABC228_17540</name>
</gene>
<comment type="caution">
    <text evidence="1">The sequence shown here is derived from an EMBL/GenBank/DDBJ whole genome shotgun (WGS) entry which is preliminary data.</text>
</comment>
<keyword evidence="2" id="KW-1185">Reference proteome</keyword>
<dbReference type="EMBL" id="JBDIML010000009">
    <property type="protein sequence ID" value="MEN2768979.1"/>
    <property type="molecule type" value="Genomic_DNA"/>
</dbReference>
<organism evidence="1 2">
    <name type="scientific">Ornithinibacillus xuwenensis</name>
    <dbReference type="NCBI Taxonomy" id="3144668"/>
    <lineage>
        <taxon>Bacteria</taxon>
        <taxon>Bacillati</taxon>
        <taxon>Bacillota</taxon>
        <taxon>Bacilli</taxon>
        <taxon>Bacillales</taxon>
        <taxon>Bacillaceae</taxon>
        <taxon>Ornithinibacillus</taxon>
    </lineage>
</organism>
<dbReference type="RefSeq" id="WP_345826478.1">
    <property type="nucleotide sequence ID" value="NZ_JBDIML010000009.1"/>
</dbReference>
<reference evidence="1 2" key="1">
    <citation type="submission" date="2024-05" db="EMBL/GenBank/DDBJ databases">
        <authorList>
            <person name="Haq I."/>
            <person name="Ullah Z."/>
            <person name="Ahmad R."/>
            <person name="Li M."/>
            <person name="Tong Y."/>
        </authorList>
    </citation>
    <scope>NUCLEOTIDE SEQUENCE [LARGE SCALE GENOMIC DNA]</scope>
    <source>
        <strain evidence="1 2">16A2E</strain>
    </source>
</reference>
<proteinExistence type="predicted"/>
<protein>
    <submittedName>
        <fullName evidence="1">Uncharacterized protein</fullName>
    </submittedName>
</protein>
<sequence length="62" mass="7046">MLTNKENYTDINEVKKIIDSEKLSSYNLNNTSIKPNEVGILLEGSKWKVYTSDARANPISEK</sequence>
<accession>A0ABU9XPC3</accession>
<dbReference type="Proteomes" id="UP001444625">
    <property type="component" value="Unassembled WGS sequence"/>
</dbReference>